<dbReference type="SUPFAM" id="SSF75516">
    <property type="entry name" value="Pheromone-binding domain of LuxR-like quorum-sensing transcription factors"/>
    <property type="match status" value="1"/>
</dbReference>
<comment type="caution">
    <text evidence="5">The sequence shown here is derived from an EMBL/GenBank/DDBJ whole genome shotgun (WGS) entry which is preliminary data.</text>
</comment>
<dbReference type="Gene3D" id="1.10.10.10">
    <property type="entry name" value="Winged helix-like DNA-binding domain superfamily/Winged helix DNA-binding domain"/>
    <property type="match status" value="1"/>
</dbReference>
<dbReference type="InterPro" id="IPR016032">
    <property type="entry name" value="Sig_transdc_resp-reg_C-effctor"/>
</dbReference>
<name>A0A241PWR2_VIBAN</name>
<dbReference type="SMR" id="A0A241PWR2"/>
<protein>
    <submittedName>
        <fullName evidence="5">LuxR family transcriptional regulator</fullName>
    </submittedName>
</protein>
<dbReference type="InterPro" id="IPR036693">
    <property type="entry name" value="TF_LuxR_autoind-bd_dom_sf"/>
</dbReference>
<evidence type="ECO:0000256" key="3">
    <source>
        <dbReference type="ARBA" id="ARBA00023163"/>
    </source>
</evidence>
<proteinExistence type="predicted"/>
<keyword evidence="2" id="KW-0238">DNA-binding</keyword>
<dbReference type="InterPro" id="IPR000792">
    <property type="entry name" value="Tscrpt_reg_LuxR_C"/>
</dbReference>
<dbReference type="Pfam" id="PF03472">
    <property type="entry name" value="Autoind_bind"/>
    <property type="match status" value="1"/>
</dbReference>
<dbReference type="SMART" id="SM00421">
    <property type="entry name" value="HTH_LUXR"/>
    <property type="match status" value="1"/>
</dbReference>
<gene>
    <name evidence="5" type="ORF">ERJ77_09735</name>
</gene>
<dbReference type="PRINTS" id="PR00038">
    <property type="entry name" value="HTHLUXR"/>
</dbReference>
<dbReference type="PANTHER" id="PTHR44688:SF16">
    <property type="entry name" value="DNA-BINDING TRANSCRIPTIONAL ACTIVATOR DEVR_DOSR"/>
    <property type="match status" value="1"/>
</dbReference>
<sequence>MYKILRLIQENQQITSHDDLENVLNGLNNLIDHEFFLFGLSFQPTLKTSETLVTDNYPNSWRQQYDESGFMHIDPIVKYSITNFLPIRWDDAKRVNDDGRVIFEEARCNGLKAGFSIPIHGLRGEFGMISFATSDTKSYDLNQQSIHTSQLIVPLLAHNIGNITRYHKDAKPRAVLTAREVQCLAWAAEGKSAWEIATIINTSERTVKFHFSNACKKLGATNRYQAITKAILGGYINPYL</sequence>
<dbReference type="InterPro" id="IPR036388">
    <property type="entry name" value="WH-like_DNA-bd_sf"/>
</dbReference>
<dbReference type="GO" id="GO:0003677">
    <property type="term" value="F:DNA binding"/>
    <property type="evidence" value="ECO:0007669"/>
    <property type="project" value="UniProtKB-KW"/>
</dbReference>
<keyword evidence="1" id="KW-0805">Transcription regulation</keyword>
<dbReference type="EMBL" id="SCLC01000006">
    <property type="protein sequence ID" value="MBF4434792.1"/>
    <property type="molecule type" value="Genomic_DNA"/>
</dbReference>
<dbReference type="CDD" id="cd06170">
    <property type="entry name" value="LuxR_C_like"/>
    <property type="match status" value="1"/>
</dbReference>
<dbReference type="PROSITE" id="PS50043">
    <property type="entry name" value="HTH_LUXR_2"/>
    <property type="match status" value="1"/>
</dbReference>
<evidence type="ECO:0000256" key="1">
    <source>
        <dbReference type="ARBA" id="ARBA00023015"/>
    </source>
</evidence>
<evidence type="ECO:0000256" key="2">
    <source>
        <dbReference type="ARBA" id="ARBA00023125"/>
    </source>
</evidence>
<evidence type="ECO:0000313" key="5">
    <source>
        <dbReference type="EMBL" id="MBF4434792.1"/>
    </source>
</evidence>
<dbReference type="AlphaFoldDB" id="A0A241PWR2"/>
<organism evidence="5 6">
    <name type="scientific">Vibrio anguillarum</name>
    <name type="common">Listonella anguillarum</name>
    <dbReference type="NCBI Taxonomy" id="55601"/>
    <lineage>
        <taxon>Bacteria</taxon>
        <taxon>Pseudomonadati</taxon>
        <taxon>Pseudomonadota</taxon>
        <taxon>Gammaproteobacteria</taxon>
        <taxon>Vibrionales</taxon>
        <taxon>Vibrionaceae</taxon>
        <taxon>Vibrio</taxon>
    </lineage>
</organism>
<reference evidence="5" key="1">
    <citation type="journal article" date="2021" name="PeerJ">
        <title>Analysis of 44 Vibrio anguillarum genomes reveals high genetic diversity.</title>
        <authorList>
            <person name="Hansen M.J."/>
            <person name="Dalsgaard I."/>
        </authorList>
    </citation>
    <scope>NUCLEOTIDE SEQUENCE</scope>
    <source>
        <strain evidence="5">850617-1/1</strain>
    </source>
</reference>
<dbReference type="Pfam" id="PF00196">
    <property type="entry name" value="GerE"/>
    <property type="match status" value="1"/>
</dbReference>
<evidence type="ECO:0000313" key="6">
    <source>
        <dbReference type="Proteomes" id="UP000786185"/>
    </source>
</evidence>
<dbReference type="GO" id="GO:0006355">
    <property type="term" value="P:regulation of DNA-templated transcription"/>
    <property type="evidence" value="ECO:0007669"/>
    <property type="project" value="InterPro"/>
</dbReference>
<keyword evidence="3" id="KW-0804">Transcription</keyword>
<feature type="domain" description="HTH luxR-type" evidence="4">
    <location>
        <begin position="169"/>
        <end position="234"/>
    </location>
</feature>
<dbReference type="InterPro" id="IPR005143">
    <property type="entry name" value="TF_LuxR_autoind-bd_dom"/>
</dbReference>
<evidence type="ECO:0000259" key="4">
    <source>
        <dbReference type="PROSITE" id="PS50043"/>
    </source>
</evidence>
<accession>A0A241PWR2</accession>
<dbReference type="RefSeq" id="WP_017044271.1">
    <property type="nucleotide sequence ID" value="NZ_AJYT02000166.1"/>
</dbReference>
<dbReference type="PANTHER" id="PTHR44688">
    <property type="entry name" value="DNA-BINDING TRANSCRIPTIONAL ACTIVATOR DEVR_DOSR"/>
    <property type="match status" value="1"/>
</dbReference>
<dbReference type="SUPFAM" id="SSF46894">
    <property type="entry name" value="C-terminal effector domain of the bipartite response regulators"/>
    <property type="match status" value="1"/>
</dbReference>
<dbReference type="Proteomes" id="UP000786185">
    <property type="component" value="Unassembled WGS sequence"/>
</dbReference>
<dbReference type="Gene3D" id="3.30.450.80">
    <property type="entry name" value="Transcription factor LuxR-like, autoinducer-binding domain"/>
    <property type="match status" value="1"/>
</dbReference>